<evidence type="ECO:0000256" key="5">
    <source>
        <dbReference type="ARBA" id="ARBA00022737"/>
    </source>
</evidence>
<dbReference type="CDD" id="cd03215">
    <property type="entry name" value="ABC_Carb_Monos_II"/>
    <property type="match status" value="1"/>
</dbReference>
<dbReference type="CDD" id="cd03216">
    <property type="entry name" value="ABC_Carb_Monos_I"/>
    <property type="match status" value="1"/>
</dbReference>
<dbReference type="InterPro" id="IPR003439">
    <property type="entry name" value="ABC_transporter-like_ATP-bd"/>
</dbReference>
<organism evidence="11 12">
    <name type="scientific">Pararobbsia silviterrae</name>
    <dbReference type="NCBI Taxonomy" id="1792498"/>
    <lineage>
        <taxon>Bacteria</taxon>
        <taxon>Pseudomonadati</taxon>
        <taxon>Pseudomonadota</taxon>
        <taxon>Betaproteobacteria</taxon>
        <taxon>Burkholderiales</taxon>
        <taxon>Burkholderiaceae</taxon>
        <taxon>Pararobbsia</taxon>
    </lineage>
</organism>
<protein>
    <submittedName>
        <fullName evidence="11">Sugar ABC transporter ATP-binding protein</fullName>
    </submittedName>
</protein>
<accession>A0A494Y4M1</accession>
<dbReference type="EMBL" id="RBZU01000002">
    <property type="protein sequence ID" value="RKP57666.1"/>
    <property type="molecule type" value="Genomic_DNA"/>
</dbReference>
<dbReference type="GO" id="GO:0005524">
    <property type="term" value="F:ATP binding"/>
    <property type="evidence" value="ECO:0007669"/>
    <property type="project" value="UniProtKB-KW"/>
</dbReference>
<feature type="domain" description="ABC transporter" evidence="10">
    <location>
        <begin position="22"/>
        <end position="258"/>
    </location>
</feature>
<evidence type="ECO:0000256" key="7">
    <source>
        <dbReference type="ARBA" id="ARBA00022840"/>
    </source>
</evidence>
<dbReference type="InterPro" id="IPR017871">
    <property type="entry name" value="ABC_transporter-like_CS"/>
</dbReference>
<dbReference type="Pfam" id="PF00005">
    <property type="entry name" value="ABC_tran"/>
    <property type="match status" value="2"/>
</dbReference>
<keyword evidence="8" id="KW-1278">Translocase</keyword>
<dbReference type="Proteomes" id="UP000270342">
    <property type="component" value="Unassembled WGS sequence"/>
</dbReference>
<name>A0A494Y4M1_9BURK</name>
<evidence type="ECO:0000313" key="11">
    <source>
        <dbReference type="EMBL" id="RKP57666.1"/>
    </source>
</evidence>
<gene>
    <name evidence="11" type="ORF">D7S86_06915</name>
</gene>
<keyword evidence="7 11" id="KW-0067">ATP-binding</keyword>
<proteinExistence type="predicted"/>
<feature type="domain" description="ABC transporter" evidence="10">
    <location>
        <begin position="264"/>
        <end position="514"/>
    </location>
</feature>
<dbReference type="InterPro" id="IPR050107">
    <property type="entry name" value="ABC_carbohydrate_import_ATPase"/>
</dbReference>
<dbReference type="PANTHER" id="PTHR43790">
    <property type="entry name" value="CARBOHYDRATE TRANSPORT ATP-BINDING PROTEIN MG119-RELATED"/>
    <property type="match status" value="1"/>
</dbReference>
<dbReference type="SMART" id="SM00382">
    <property type="entry name" value="AAA"/>
    <property type="match status" value="2"/>
</dbReference>
<reference evidence="11 12" key="1">
    <citation type="submission" date="2018-10" db="EMBL/GenBank/DDBJ databases">
        <title>Robbsia sp. DHC34, isolated from soil.</title>
        <authorList>
            <person name="Gao Z.-H."/>
            <person name="Qiu L.-H."/>
        </authorList>
    </citation>
    <scope>NUCLEOTIDE SEQUENCE [LARGE SCALE GENOMIC DNA]</scope>
    <source>
        <strain evidence="11 12">DHC34</strain>
    </source>
</reference>
<dbReference type="Gene3D" id="3.40.50.300">
    <property type="entry name" value="P-loop containing nucleotide triphosphate hydrolases"/>
    <property type="match status" value="2"/>
</dbReference>
<dbReference type="SUPFAM" id="SSF52540">
    <property type="entry name" value="P-loop containing nucleoside triphosphate hydrolases"/>
    <property type="match status" value="2"/>
</dbReference>
<evidence type="ECO:0000256" key="4">
    <source>
        <dbReference type="ARBA" id="ARBA00022597"/>
    </source>
</evidence>
<keyword evidence="5" id="KW-0677">Repeat</keyword>
<keyword evidence="4" id="KW-0762">Sugar transport</keyword>
<evidence type="ECO:0000256" key="8">
    <source>
        <dbReference type="ARBA" id="ARBA00022967"/>
    </source>
</evidence>
<comment type="caution">
    <text evidence="11">The sequence shown here is derived from an EMBL/GenBank/DDBJ whole genome shotgun (WGS) entry which is preliminary data.</text>
</comment>
<evidence type="ECO:0000256" key="9">
    <source>
        <dbReference type="ARBA" id="ARBA00023136"/>
    </source>
</evidence>
<evidence type="ECO:0000259" key="10">
    <source>
        <dbReference type="PROSITE" id="PS50893"/>
    </source>
</evidence>
<keyword evidence="12" id="KW-1185">Reference proteome</keyword>
<dbReference type="AlphaFoldDB" id="A0A494Y4M1"/>
<dbReference type="PROSITE" id="PS50893">
    <property type="entry name" value="ABC_TRANSPORTER_2"/>
    <property type="match status" value="2"/>
</dbReference>
<sequence length="519" mass="55864">MANMRTIDAAAPSADGAMPPLLSLRGIRKAYGAATVLDGIDLDFRRGEVVGLLGENGAGKSTLMNIVSGSVAADDGSVIFDGRQRNWSHPRQAMEAGIAFVHQELTSIGAMTVRENLFLGDYCARRAFIDIRAMREGARRLLDQVGAAHIDPDAEMSTLRIADQQSVEIAKALRSDLKVLLLDEPTSSLTAHEAQALFKLVETLKTRGVSIVFITHKLEETLAVCDRVIVLRDGRLISHRAIADTNRSTMVAEMAGREIRLDVARRADVPAGRDVRLRVQNLSAAGLLRGVDLDVRAGEVLGLFGLVGAGRTELLETLFGARAIDAGTLELDGQPYTPRSPVRALAHGVTLLPEGRKANGILPSQSVAQNITASVLKPSSRFGFLDRRALRRHLDAGLTQCRVQTHDVGQAIEELSGGNQQKALLARCLAVGPRVLLLDEPTHGIDVGAKEQVYHLIEQLAAQGVAVLFASSDVLEIMRLANGVVVLSNGRVAERFSASEFDPVRIVGAAFRYLEQARG</sequence>
<evidence type="ECO:0000313" key="12">
    <source>
        <dbReference type="Proteomes" id="UP000270342"/>
    </source>
</evidence>
<keyword evidence="2" id="KW-1003">Cell membrane</keyword>
<dbReference type="PROSITE" id="PS00211">
    <property type="entry name" value="ABC_TRANSPORTER_1"/>
    <property type="match status" value="1"/>
</dbReference>
<dbReference type="InterPro" id="IPR003593">
    <property type="entry name" value="AAA+_ATPase"/>
</dbReference>
<dbReference type="GO" id="GO:0016887">
    <property type="term" value="F:ATP hydrolysis activity"/>
    <property type="evidence" value="ECO:0007669"/>
    <property type="project" value="InterPro"/>
</dbReference>
<evidence type="ECO:0000256" key="2">
    <source>
        <dbReference type="ARBA" id="ARBA00022475"/>
    </source>
</evidence>
<keyword evidence="6" id="KW-0547">Nucleotide-binding</keyword>
<dbReference type="PANTHER" id="PTHR43790:SF3">
    <property type="entry name" value="D-ALLOSE IMPORT ATP-BINDING PROTEIN ALSA-RELATED"/>
    <property type="match status" value="1"/>
</dbReference>
<evidence type="ECO:0000256" key="1">
    <source>
        <dbReference type="ARBA" id="ARBA00022448"/>
    </source>
</evidence>
<keyword evidence="3" id="KW-0997">Cell inner membrane</keyword>
<dbReference type="InterPro" id="IPR027417">
    <property type="entry name" value="P-loop_NTPase"/>
</dbReference>
<keyword evidence="1" id="KW-0813">Transport</keyword>
<evidence type="ECO:0000256" key="3">
    <source>
        <dbReference type="ARBA" id="ARBA00022519"/>
    </source>
</evidence>
<keyword evidence="9" id="KW-0472">Membrane</keyword>
<evidence type="ECO:0000256" key="6">
    <source>
        <dbReference type="ARBA" id="ARBA00022741"/>
    </source>
</evidence>